<dbReference type="Gene3D" id="1.10.357.10">
    <property type="entry name" value="Tetracycline Repressor, domain 2"/>
    <property type="match status" value="1"/>
</dbReference>
<keyword evidence="2" id="KW-1185">Reference proteome</keyword>
<evidence type="ECO:0000313" key="2">
    <source>
        <dbReference type="Proteomes" id="UP000010310"/>
    </source>
</evidence>
<gene>
    <name evidence="1" type="ORF">B273_0408</name>
</gene>
<dbReference type="InterPro" id="IPR009057">
    <property type="entry name" value="Homeodomain-like_sf"/>
</dbReference>
<name>K6G507_9GAMM</name>
<comment type="caution">
    <text evidence="1">The sequence shown here is derived from an EMBL/GenBank/DDBJ whole genome shotgun (WGS) entry which is preliminary data.</text>
</comment>
<dbReference type="STRING" id="1208365.B273_0408"/>
<accession>K6G507</accession>
<organism evidence="1 2">
    <name type="scientific">SAR86 cluster bacterium SAR86E</name>
    <dbReference type="NCBI Taxonomy" id="1208365"/>
    <lineage>
        <taxon>Bacteria</taxon>
        <taxon>Pseudomonadati</taxon>
        <taxon>Pseudomonadota</taxon>
        <taxon>Gammaproteobacteria</taxon>
        <taxon>SAR86 cluster</taxon>
    </lineage>
</organism>
<dbReference type="AlphaFoldDB" id="K6G507"/>
<reference evidence="1 2" key="1">
    <citation type="submission" date="2012-09" db="EMBL/GenBank/DDBJ databases">
        <authorList>
            <person name="Dupont C.L."/>
            <person name="Rusch D.B."/>
            <person name="Lombardo M.-J."/>
            <person name="Novotny M."/>
            <person name="Yee-Greenbaum J."/>
            <person name="Laskin R."/>
        </authorList>
    </citation>
    <scope>NUCLEOTIDE SEQUENCE [LARGE SCALE GENOMIC DNA]</scope>
    <source>
        <strain evidence="1">SAR86E</strain>
    </source>
</reference>
<evidence type="ECO:0008006" key="3">
    <source>
        <dbReference type="Google" id="ProtNLM"/>
    </source>
</evidence>
<protein>
    <recommendedName>
        <fullName evidence="3">Transcriptional regulator, TetR family</fullName>
    </recommendedName>
</protein>
<evidence type="ECO:0000313" key="1">
    <source>
        <dbReference type="EMBL" id="EKO36319.1"/>
    </source>
</evidence>
<proteinExistence type="predicted"/>
<sequence length="202" mass="23709">MKKSQKTQTALVDAVIEMINKGEKISVSSISKKSKTAYGTFYRYFNNLDEIHHASIIKVVTGAAEVVDLELRNEKSNLFKIYYSWYVAIRLYQDEYMANWLIANPNSINEAWVLTQPMTSQFLADAIAQKEEPDLSKDNLRHFKMSQTYIFWTYQNALRELLKGRKTIHVYSDLMNSVNLINLPRKTHKKYIQRVQRFVDKQ</sequence>
<dbReference type="Proteomes" id="UP000010310">
    <property type="component" value="Unassembled WGS sequence"/>
</dbReference>
<dbReference type="EMBL" id="AMWX01000009">
    <property type="protein sequence ID" value="EKO36319.1"/>
    <property type="molecule type" value="Genomic_DNA"/>
</dbReference>
<dbReference type="SUPFAM" id="SSF46689">
    <property type="entry name" value="Homeodomain-like"/>
    <property type="match status" value="1"/>
</dbReference>